<sequence>MKTTLLAAAVLAFGAGGAFAQEAQTAPQKTPTCAEALPQIESLIGQADQAGLKTETAEDHVETARAAQTSQDEEGCIRALVMAQNDVLTQAQEATPAPETRQQ</sequence>
<organism evidence="2">
    <name type="scientific">Aurantimonas coralicida</name>
    <dbReference type="NCBI Taxonomy" id="182270"/>
    <lineage>
        <taxon>Bacteria</taxon>
        <taxon>Pseudomonadati</taxon>
        <taxon>Pseudomonadota</taxon>
        <taxon>Alphaproteobacteria</taxon>
        <taxon>Hyphomicrobiales</taxon>
        <taxon>Aurantimonadaceae</taxon>
        <taxon>Aurantimonas</taxon>
    </lineage>
</organism>
<proteinExistence type="predicted"/>
<evidence type="ECO:0000256" key="1">
    <source>
        <dbReference type="SAM" id="SignalP"/>
    </source>
</evidence>
<dbReference type="AlphaFoldDB" id="A0A0P0YYF6"/>
<feature type="signal peptide" evidence="1">
    <location>
        <begin position="1"/>
        <end position="20"/>
    </location>
</feature>
<protein>
    <submittedName>
        <fullName evidence="2">Uncharacterized protein</fullName>
    </submittedName>
</protein>
<reference evidence="2" key="1">
    <citation type="journal article" date="2015" name="Proc. Natl. Acad. Sci. U.S.A.">
        <title>Bacterial clade with the ribosomal RNA operon on a small plasmid rather than the chromosome.</title>
        <authorList>
            <person name="Anda M."/>
            <person name="Ohtsubo Y."/>
            <person name="Okubo T."/>
            <person name="Sugawara M."/>
            <person name="Nagata Y."/>
            <person name="Tsuda M."/>
            <person name="Minamisawa K."/>
            <person name="Mitsui H."/>
        </authorList>
    </citation>
    <scope>NUCLEOTIDE SEQUENCE</scope>
    <source>
        <strain evidence="2">DSM 14790</strain>
    </source>
</reference>
<feature type="chain" id="PRO_5006057882" evidence="1">
    <location>
        <begin position="21"/>
        <end position="103"/>
    </location>
</feature>
<accession>A0A0P0YYF6</accession>
<dbReference type="RefSeq" id="WP_024351946.1">
    <property type="nucleotide sequence ID" value="NZ_BBWN01000042.1"/>
</dbReference>
<name>A0A0P0YYF6_9HYPH</name>
<keyword evidence="1" id="KW-0732">Signal</keyword>
<evidence type="ECO:0000313" key="2">
    <source>
        <dbReference type="EMBL" id="BAT26504.1"/>
    </source>
</evidence>
<dbReference type="EMBL" id="LC066372">
    <property type="protein sequence ID" value="BAT26504.1"/>
    <property type="molecule type" value="Genomic_DNA"/>
</dbReference>